<name>A0A9P6NE55_9BASI</name>
<evidence type="ECO:0000313" key="1">
    <source>
        <dbReference type="EMBL" id="KAG0143937.1"/>
    </source>
</evidence>
<evidence type="ECO:0000313" key="2">
    <source>
        <dbReference type="Proteomes" id="UP000886653"/>
    </source>
</evidence>
<reference evidence="1" key="1">
    <citation type="submission" date="2013-11" db="EMBL/GenBank/DDBJ databases">
        <title>Genome sequence of the fusiform rust pathogen reveals effectors for host alternation and coevolution with pine.</title>
        <authorList>
            <consortium name="DOE Joint Genome Institute"/>
            <person name="Smith K."/>
            <person name="Pendleton A."/>
            <person name="Kubisiak T."/>
            <person name="Anderson C."/>
            <person name="Salamov A."/>
            <person name="Aerts A."/>
            <person name="Riley R."/>
            <person name="Clum A."/>
            <person name="Lindquist E."/>
            <person name="Ence D."/>
            <person name="Campbell M."/>
            <person name="Kronenberg Z."/>
            <person name="Feau N."/>
            <person name="Dhillon B."/>
            <person name="Hamelin R."/>
            <person name="Burleigh J."/>
            <person name="Smith J."/>
            <person name="Yandell M."/>
            <person name="Nelson C."/>
            <person name="Grigoriev I."/>
            <person name="Davis J."/>
        </authorList>
    </citation>
    <scope>NUCLEOTIDE SEQUENCE</scope>
    <source>
        <strain evidence="1">G11</strain>
    </source>
</reference>
<dbReference type="EMBL" id="MU167306">
    <property type="protein sequence ID" value="KAG0143937.1"/>
    <property type="molecule type" value="Genomic_DNA"/>
</dbReference>
<organism evidence="1 2">
    <name type="scientific">Cronartium quercuum f. sp. fusiforme G11</name>
    <dbReference type="NCBI Taxonomy" id="708437"/>
    <lineage>
        <taxon>Eukaryota</taxon>
        <taxon>Fungi</taxon>
        <taxon>Dikarya</taxon>
        <taxon>Basidiomycota</taxon>
        <taxon>Pucciniomycotina</taxon>
        <taxon>Pucciniomycetes</taxon>
        <taxon>Pucciniales</taxon>
        <taxon>Coleosporiaceae</taxon>
        <taxon>Cronartium</taxon>
    </lineage>
</organism>
<comment type="caution">
    <text evidence="1">The sequence shown here is derived from an EMBL/GenBank/DDBJ whole genome shotgun (WGS) entry which is preliminary data.</text>
</comment>
<accession>A0A9P6NE55</accession>
<proteinExistence type="predicted"/>
<keyword evidence="2" id="KW-1185">Reference proteome</keyword>
<gene>
    <name evidence="1" type="ORF">CROQUDRAFT_95621</name>
</gene>
<sequence length="70" mass="7633">MRTRAPGRGERDLTLVAISCRLQCKHHAAHTVELSLVIETSLYNDNCQLGETVHKCSQEVPVGTSSLPSS</sequence>
<dbReference type="AlphaFoldDB" id="A0A9P6NE55"/>
<protein>
    <submittedName>
        <fullName evidence="1">Uncharacterized protein</fullName>
    </submittedName>
</protein>
<dbReference type="Proteomes" id="UP000886653">
    <property type="component" value="Unassembled WGS sequence"/>
</dbReference>